<sequence>MTTTTTTRHRLRDAAVASVVAVLPHEISPLISAASTFFFGGTWQMWGTPLVQESLGLRGPQTEWLLPNANQFNHGVSHLNGGTRSSVGSGLDDNDLWLQKAPFQQMPLDTRSLFLSHDVSENAIHNDLDFGSPNKSARLHPIGPPGHSWSK</sequence>
<evidence type="ECO:0000313" key="3">
    <source>
        <dbReference type="Proteomes" id="UP000026961"/>
    </source>
</evidence>
<dbReference type="EnsemblPlants" id="OGLUM12G00810.1">
    <property type="protein sequence ID" value="OGLUM12G00810.1"/>
    <property type="gene ID" value="OGLUM12G00810"/>
</dbReference>
<proteinExistence type="predicted"/>
<protein>
    <submittedName>
        <fullName evidence="2">Uncharacterized protein</fullName>
    </submittedName>
</protein>
<evidence type="ECO:0000313" key="2">
    <source>
        <dbReference type="EnsemblPlants" id="OGLUM12G00810.1"/>
    </source>
</evidence>
<feature type="region of interest" description="Disordered" evidence="1">
    <location>
        <begin position="126"/>
        <end position="151"/>
    </location>
</feature>
<dbReference type="Proteomes" id="UP000026961">
    <property type="component" value="Chromosome 12"/>
</dbReference>
<accession>A0A0E0BMU9</accession>
<dbReference type="AlphaFoldDB" id="A0A0E0BMU9"/>
<organism evidence="2">
    <name type="scientific">Oryza glumipatula</name>
    <dbReference type="NCBI Taxonomy" id="40148"/>
    <lineage>
        <taxon>Eukaryota</taxon>
        <taxon>Viridiplantae</taxon>
        <taxon>Streptophyta</taxon>
        <taxon>Embryophyta</taxon>
        <taxon>Tracheophyta</taxon>
        <taxon>Spermatophyta</taxon>
        <taxon>Magnoliopsida</taxon>
        <taxon>Liliopsida</taxon>
        <taxon>Poales</taxon>
        <taxon>Poaceae</taxon>
        <taxon>BOP clade</taxon>
        <taxon>Oryzoideae</taxon>
        <taxon>Oryzeae</taxon>
        <taxon>Oryzinae</taxon>
        <taxon>Oryza</taxon>
    </lineage>
</organism>
<dbReference type="STRING" id="40148.A0A0E0BMU9"/>
<name>A0A0E0BMU9_9ORYZ</name>
<dbReference type="eggNOG" id="ENOG502QRA1">
    <property type="taxonomic scope" value="Eukaryota"/>
</dbReference>
<evidence type="ECO:0000256" key="1">
    <source>
        <dbReference type="SAM" id="MobiDB-lite"/>
    </source>
</evidence>
<reference evidence="2" key="2">
    <citation type="submission" date="2018-05" db="EMBL/GenBank/DDBJ databases">
        <title>OgluRS3 (Oryza glumaepatula Reference Sequence Version 3).</title>
        <authorList>
            <person name="Zhang J."/>
            <person name="Kudrna D."/>
            <person name="Lee S."/>
            <person name="Talag J."/>
            <person name="Welchert J."/>
            <person name="Wing R.A."/>
        </authorList>
    </citation>
    <scope>NUCLEOTIDE SEQUENCE [LARGE SCALE GENOMIC DNA]</scope>
</reference>
<dbReference type="HOGENOM" id="CLU_1734322_0_0_1"/>
<reference evidence="2" key="1">
    <citation type="submission" date="2015-04" db="UniProtKB">
        <authorList>
            <consortium name="EnsemblPlants"/>
        </authorList>
    </citation>
    <scope>IDENTIFICATION</scope>
</reference>
<keyword evidence="3" id="KW-1185">Reference proteome</keyword>
<dbReference type="Gramene" id="OGLUM12G00810.1">
    <property type="protein sequence ID" value="OGLUM12G00810.1"/>
    <property type="gene ID" value="OGLUM12G00810"/>
</dbReference>